<feature type="non-terminal residue" evidence="5">
    <location>
        <position position="1"/>
    </location>
</feature>
<evidence type="ECO:0000259" key="4">
    <source>
        <dbReference type="Pfam" id="PF00501"/>
    </source>
</evidence>
<dbReference type="EMBL" id="CAJVCH010109649">
    <property type="protein sequence ID" value="CAG7724423.1"/>
    <property type="molecule type" value="Genomic_DNA"/>
</dbReference>
<proteinExistence type="predicted"/>
<dbReference type="Pfam" id="PF00501">
    <property type="entry name" value="AMP-binding"/>
    <property type="match status" value="1"/>
</dbReference>
<evidence type="ECO:0000256" key="3">
    <source>
        <dbReference type="ARBA" id="ARBA00026121"/>
    </source>
</evidence>
<dbReference type="PANTHER" id="PTHR43272:SF107">
    <property type="entry name" value="LONG-CHAIN-FATTY-ACID--COA LIGASE 5"/>
    <property type="match status" value="1"/>
</dbReference>
<name>A0A8J2JRL5_9HEXA</name>
<sequence length="100" mass="11309">VKEKEFVGIYSKNRVEWVLTEQALYSFSMVSVALYDTLGPTASNFIISHADITCVVVENEKNLLTILESTPPCLKKSKKLGKTTKMLTQKSRQLLMTLRL</sequence>
<dbReference type="PANTHER" id="PTHR43272">
    <property type="entry name" value="LONG-CHAIN-FATTY-ACID--COA LIGASE"/>
    <property type="match status" value="1"/>
</dbReference>
<keyword evidence="2" id="KW-0443">Lipid metabolism</keyword>
<dbReference type="AlphaFoldDB" id="A0A8J2JRL5"/>
<evidence type="ECO:0000313" key="6">
    <source>
        <dbReference type="Proteomes" id="UP000708208"/>
    </source>
</evidence>
<keyword evidence="2" id="KW-0276">Fatty acid metabolism</keyword>
<dbReference type="InterPro" id="IPR000873">
    <property type="entry name" value="AMP-dep_synth/lig_dom"/>
</dbReference>
<comment type="caution">
    <text evidence="5">The sequence shown here is derived from an EMBL/GenBank/DDBJ whole genome shotgun (WGS) entry which is preliminary data.</text>
</comment>
<keyword evidence="6" id="KW-1185">Reference proteome</keyword>
<accession>A0A8J2JRL5</accession>
<reference evidence="5" key="1">
    <citation type="submission" date="2021-06" db="EMBL/GenBank/DDBJ databases">
        <authorList>
            <person name="Hodson N. C."/>
            <person name="Mongue J. A."/>
            <person name="Jaron S. K."/>
        </authorList>
    </citation>
    <scope>NUCLEOTIDE SEQUENCE</scope>
</reference>
<dbReference type="EC" id="6.2.1.3" evidence="3"/>
<dbReference type="GO" id="GO:0004467">
    <property type="term" value="F:long-chain fatty acid-CoA ligase activity"/>
    <property type="evidence" value="ECO:0007669"/>
    <property type="project" value="UniProtKB-EC"/>
</dbReference>
<dbReference type="Proteomes" id="UP000708208">
    <property type="component" value="Unassembled WGS sequence"/>
</dbReference>
<organism evidence="5 6">
    <name type="scientific">Allacma fusca</name>
    <dbReference type="NCBI Taxonomy" id="39272"/>
    <lineage>
        <taxon>Eukaryota</taxon>
        <taxon>Metazoa</taxon>
        <taxon>Ecdysozoa</taxon>
        <taxon>Arthropoda</taxon>
        <taxon>Hexapoda</taxon>
        <taxon>Collembola</taxon>
        <taxon>Symphypleona</taxon>
        <taxon>Sminthuridae</taxon>
        <taxon>Allacma</taxon>
    </lineage>
</organism>
<evidence type="ECO:0000256" key="1">
    <source>
        <dbReference type="ARBA" id="ARBA00022598"/>
    </source>
</evidence>
<gene>
    <name evidence="5" type="ORF">AFUS01_LOCUS13450</name>
</gene>
<dbReference type="GO" id="GO:0016020">
    <property type="term" value="C:membrane"/>
    <property type="evidence" value="ECO:0007669"/>
    <property type="project" value="TreeGrafter"/>
</dbReference>
<evidence type="ECO:0000313" key="5">
    <source>
        <dbReference type="EMBL" id="CAG7724423.1"/>
    </source>
</evidence>
<evidence type="ECO:0000256" key="2">
    <source>
        <dbReference type="ARBA" id="ARBA00022832"/>
    </source>
</evidence>
<dbReference type="OrthoDB" id="1700726at2759"/>
<protein>
    <recommendedName>
        <fullName evidence="3">long-chain-fatty-acid--CoA ligase</fullName>
        <ecNumber evidence="3">6.2.1.3</ecNumber>
    </recommendedName>
</protein>
<feature type="domain" description="AMP-dependent synthetase/ligase" evidence="4">
    <location>
        <begin position="1"/>
        <end position="69"/>
    </location>
</feature>
<dbReference type="GO" id="GO:0005783">
    <property type="term" value="C:endoplasmic reticulum"/>
    <property type="evidence" value="ECO:0007669"/>
    <property type="project" value="TreeGrafter"/>
</dbReference>
<keyword evidence="1" id="KW-0436">Ligase</keyword>